<dbReference type="PANTHER" id="PTHR10829:SF25">
    <property type="entry name" value="DREBRIN-LIKE PROTEIN"/>
    <property type="match status" value="1"/>
</dbReference>
<dbReference type="Pfam" id="PF04577">
    <property type="entry name" value="Glyco_transf_61"/>
    <property type="match status" value="1"/>
</dbReference>
<dbReference type="GO" id="GO:0030833">
    <property type="term" value="P:regulation of actin filament polymerization"/>
    <property type="evidence" value="ECO:0007669"/>
    <property type="project" value="TreeGrafter"/>
</dbReference>
<keyword evidence="3" id="KW-1185">Reference proteome</keyword>
<organism evidence="2 3">
    <name type="scientific">Blastocystis sp. subtype 1 (strain ATCC 50177 / NandII)</name>
    <dbReference type="NCBI Taxonomy" id="478820"/>
    <lineage>
        <taxon>Eukaryota</taxon>
        <taxon>Sar</taxon>
        <taxon>Stramenopiles</taxon>
        <taxon>Bigyra</taxon>
        <taxon>Opalozoa</taxon>
        <taxon>Opalinata</taxon>
        <taxon>Blastocystidae</taxon>
        <taxon>Blastocystis</taxon>
    </lineage>
</organism>
<dbReference type="STRING" id="478820.A0A196S772"/>
<gene>
    <name evidence="2" type="ORF">AV274_6447</name>
</gene>
<dbReference type="PROSITE" id="PS51263">
    <property type="entry name" value="ADF_H"/>
    <property type="match status" value="1"/>
</dbReference>
<dbReference type="SUPFAM" id="SSF55753">
    <property type="entry name" value="Actin depolymerizing proteins"/>
    <property type="match status" value="1"/>
</dbReference>
<dbReference type="AlphaFoldDB" id="A0A196S772"/>
<comment type="caution">
    <text evidence="2">The sequence shown here is derived from an EMBL/GenBank/DDBJ whole genome shotgun (WGS) entry which is preliminary data.</text>
</comment>
<evidence type="ECO:0000259" key="1">
    <source>
        <dbReference type="PROSITE" id="PS51263"/>
    </source>
</evidence>
<protein>
    <submittedName>
        <fullName evidence="2">Actin-binding protein, cofilin/tropomyosin family</fullName>
    </submittedName>
</protein>
<proteinExistence type="predicted"/>
<dbReference type="InterPro" id="IPR049625">
    <property type="entry name" value="Glyco_transf_61_cat"/>
</dbReference>
<dbReference type="GO" id="GO:0030427">
    <property type="term" value="C:site of polarized growth"/>
    <property type="evidence" value="ECO:0007669"/>
    <property type="project" value="TreeGrafter"/>
</dbReference>
<feature type="non-terminal residue" evidence="2">
    <location>
        <position position="465"/>
    </location>
</feature>
<dbReference type="GO" id="GO:0051015">
    <property type="term" value="F:actin filament binding"/>
    <property type="evidence" value="ECO:0007669"/>
    <property type="project" value="TreeGrafter"/>
</dbReference>
<dbReference type="Gene3D" id="3.40.20.10">
    <property type="entry name" value="Severin"/>
    <property type="match status" value="1"/>
</dbReference>
<reference evidence="2 3" key="1">
    <citation type="submission" date="2016-05" db="EMBL/GenBank/DDBJ databases">
        <title>Nuclear genome of Blastocystis sp. subtype 1 NandII.</title>
        <authorList>
            <person name="Gentekaki E."/>
            <person name="Curtis B."/>
            <person name="Stairs C."/>
            <person name="Eme L."/>
            <person name="Herman E."/>
            <person name="Klimes V."/>
            <person name="Arias M.C."/>
            <person name="Elias M."/>
            <person name="Hilliou F."/>
            <person name="Klute M."/>
            <person name="Malik S.-B."/>
            <person name="Pightling A."/>
            <person name="Rachubinski R."/>
            <person name="Salas D."/>
            <person name="Schlacht A."/>
            <person name="Suga H."/>
            <person name="Archibald J."/>
            <person name="Ball S.G."/>
            <person name="Clark G."/>
            <person name="Dacks J."/>
            <person name="Van Der Giezen M."/>
            <person name="Tsaousis A."/>
            <person name="Roger A."/>
        </authorList>
    </citation>
    <scope>NUCLEOTIDE SEQUENCE [LARGE SCALE GENOMIC DNA]</scope>
    <source>
        <strain evidence="3">ATCC 50177 / NandII</strain>
    </source>
</reference>
<dbReference type="InterPro" id="IPR029006">
    <property type="entry name" value="ADF-H/Gelsolin-like_dom_sf"/>
</dbReference>
<dbReference type="GO" id="GO:0005884">
    <property type="term" value="C:actin filament"/>
    <property type="evidence" value="ECO:0007669"/>
    <property type="project" value="TreeGrafter"/>
</dbReference>
<dbReference type="OrthoDB" id="529273at2759"/>
<sequence>MVESKYLSGDIDIIENGVAFRQYDCGWPADHTKSFPSNAGASGGHFQGTLAYLPVPQCMSFQHFIDGLLPKLVQMRHLIAHDKSIFYAVDTSFDDRLPRLILERLGVPSNHVISSQSLPWSNGRLSADRLILSCRVPPLHPKLWQEAQEMLRLPWLESSWKQERRIVLLFSRKEGTRNSGRLILNEDAIVSEISPVLEKKGYELVVFNPSNYKTLDALFDFLANVDMVIGPHGGAFYNILFMRRGITVVECMPEDRYFLSTNSAVHLIIYLQSMLLGDVYYNVLGKASGNDNMMIDPSVILSIIDERIVCDIEGFGKLVVDSFGEGGYDECIKHLDPKKCQFALIEVIGVENKSAVTSRRAKFVFISWVGLETPIIERAKVSTISSMVREFFTRAHIDLQVNTLEEMTKEIIIKELDRAAGSHACDEYIFDITAEDIDFTGHEDEVKESTANFEDLWEDFKKQDS</sequence>
<dbReference type="SMART" id="SM00102">
    <property type="entry name" value="ADF"/>
    <property type="match status" value="1"/>
</dbReference>
<dbReference type="GO" id="GO:0016757">
    <property type="term" value="F:glycosyltransferase activity"/>
    <property type="evidence" value="ECO:0007669"/>
    <property type="project" value="InterPro"/>
</dbReference>
<evidence type="ECO:0000313" key="2">
    <source>
        <dbReference type="EMBL" id="OAO11834.1"/>
    </source>
</evidence>
<dbReference type="Proteomes" id="UP000078348">
    <property type="component" value="Unassembled WGS sequence"/>
</dbReference>
<dbReference type="PANTHER" id="PTHR10829">
    <property type="entry name" value="CORTACTIN AND DREBRIN"/>
    <property type="match status" value="1"/>
</dbReference>
<dbReference type="Pfam" id="PF00241">
    <property type="entry name" value="Cofilin_ADF"/>
    <property type="match status" value="1"/>
</dbReference>
<evidence type="ECO:0000313" key="3">
    <source>
        <dbReference type="Proteomes" id="UP000078348"/>
    </source>
</evidence>
<name>A0A196S772_BLAHN</name>
<feature type="domain" description="ADF-H" evidence="1">
    <location>
        <begin position="272"/>
        <end position="417"/>
    </location>
</feature>
<dbReference type="InterPro" id="IPR002108">
    <property type="entry name" value="ADF-H"/>
</dbReference>
<accession>A0A196S772</accession>
<dbReference type="EMBL" id="LXWW01000577">
    <property type="protein sequence ID" value="OAO11834.1"/>
    <property type="molecule type" value="Genomic_DNA"/>
</dbReference>
<dbReference type="GO" id="GO:0030864">
    <property type="term" value="C:cortical actin cytoskeleton"/>
    <property type="evidence" value="ECO:0007669"/>
    <property type="project" value="TreeGrafter"/>
</dbReference>